<feature type="region of interest" description="Disordered" evidence="6">
    <location>
        <begin position="317"/>
        <end position="393"/>
    </location>
</feature>
<feature type="domain" description="C2H2-type" evidence="8">
    <location>
        <begin position="403"/>
        <end position="426"/>
    </location>
</feature>
<evidence type="ECO:0000259" key="7">
    <source>
        <dbReference type="PROSITE" id="PS50071"/>
    </source>
</evidence>
<evidence type="ECO:0000256" key="3">
    <source>
        <dbReference type="ARBA" id="ARBA00023242"/>
    </source>
</evidence>
<evidence type="ECO:0000313" key="9">
    <source>
        <dbReference type="EMBL" id="CAH0023765.1"/>
    </source>
</evidence>
<dbReference type="InterPro" id="IPR009057">
    <property type="entry name" value="Homeodomain-like_sf"/>
</dbReference>
<dbReference type="PROSITE" id="PS00028">
    <property type="entry name" value="ZINC_FINGER_C2H2_1"/>
    <property type="match status" value="1"/>
</dbReference>
<feature type="region of interest" description="Disordered" evidence="6">
    <location>
        <begin position="247"/>
        <end position="291"/>
    </location>
</feature>
<dbReference type="PANTHER" id="PTHR11850">
    <property type="entry name" value="HOMEOBOX PROTEIN TRANSCRIPTION FACTORS"/>
    <property type="match status" value="1"/>
</dbReference>
<evidence type="ECO:0000259" key="8">
    <source>
        <dbReference type="PROSITE" id="PS50157"/>
    </source>
</evidence>
<dbReference type="Proteomes" id="UP000696573">
    <property type="component" value="Unassembled WGS sequence"/>
</dbReference>
<dbReference type="OrthoDB" id="10056939at2759"/>
<dbReference type="SMART" id="SM00389">
    <property type="entry name" value="HOX"/>
    <property type="match status" value="1"/>
</dbReference>
<feature type="compositionally biased region" description="Polar residues" evidence="6">
    <location>
        <begin position="28"/>
        <end position="42"/>
    </location>
</feature>
<sequence>MSGSRYNHRRRSGSLTRSPNREAGGATIQASAQEPPDLSSSAFLLDNDPSLFPLAASSMHNCGQGNGPGLSSEGLMSFPASLGQDWMSNDNDHSTNTWPVSSVETCDQCLIAGQNCQQPTSGPGQQSCSSCIIHGYHCSLAHVNTTGFTDDLTLHNDFEEFVSASYDSISSSNSASQASDSVPPAVKIITKPPPKIGTRFSRDSTKFLNRWLSNHENHPYPSREDIKTLQLQTGLNKTQIQNWLANTRRRQKKQGGSSGQSRYVYPRSTSDPLDAPLRPGTPAIRNDNNLQDMNPLQRWVESPPDREPAAVKDIARAVASSPPRPSDMNDEEQPEGSLASSVNDSSASSRGTSSGSSLGSAHSHSSGSSLGGLAPFARKRRRSKRARVKAKTASLAPIRQQLYQCTFCTETFLTKHDWQRHEKSLHIPLERWECSPNGPCERNPTTGKTHCGFCGELEPSDSHIESHQPNSCQERAFNRKDYLRQHLRLVHKSALIRWVADIWKTPTPEVRSRCGFCGENLNTWDERVEHLAEHFKLGLTMAEWTGDWGFDDSIVHTLENSIPPYLIHNERTSPYPFEASNQSPESPRSAYELLTLELSYFVGNYQFQHKKPPDNTTMVVEACRIIFASEILSVDEEPGSYPSWLRDLIMSDHNLAFQARVMPIRTPSEGRLRTLQLRGKRNLFEDCPLESQLRSFVSNLCDSGYIDITDNELRDEACHIMKRVEDSLAADSGSVFKWLLGQIHTRVTWLGDFRKRAGLTNSHLAGMSTSSHDMATLSGDLFPFELASPEPISEASHGFQLMHNQSEAAFNLQRTGRSYPSTFTSLGPSSAVSPRHLSVVNPPDTEFEFQSNLTGAYESSHQLENMNMNPAEPESYQRPEWLQNGNYILNDPNFHRWLGLELQRWVSIISSPQHPNPRIPSDQEIQDQARWLLYNDDDSWNQTAADNPEWLMRFKRDAGIDQKENGRVKGSNQN</sequence>
<dbReference type="Pfam" id="PF05920">
    <property type="entry name" value="Homeobox_KN"/>
    <property type="match status" value="1"/>
</dbReference>
<organism evidence="9 10">
    <name type="scientific">Clonostachys rhizophaga</name>
    <dbReference type="NCBI Taxonomy" id="160324"/>
    <lineage>
        <taxon>Eukaryota</taxon>
        <taxon>Fungi</taxon>
        <taxon>Dikarya</taxon>
        <taxon>Ascomycota</taxon>
        <taxon>Pezizomycotina</taxon>
        <taxon>Sordariomycetes</taxon>
        <taxon>Hypocreomycetidae</taxon>
        <taxon>Hypocreales</taxon>
        <taxon>Bionectriaceae</taxon>
        <taxon>Clonostachys</taxon>
    </lineage>
</organism>
<feature type="DNA-binding region" description="Homeobox" evidence="5">
    <location>
        <begin position="193"/>
        <end position="255"/>
    </location>
</feature>
<protein>
    <recommendedName>
        <fullName evidence="11">Homeobox protein 4</fullName>
    </recommendedName>
</protein>
<dbReference type="EMBL" id="CABFNQ020000694">
    <property type="protein sequence ID" value="CAH0023765.1"/>
    <property type="molecule type" value="Genomic_DNA"/>
</dbReference>
<feature type="compositionally biased region" description="Low complexity" evidence="6">
    <location>
        <begin position="337"/>
        <end position="374"/>
    </location>
</feature>
<dbReference type="GO" id="GO:0008270">
    <property type="term" value="F:zinc ion binding"/>
    <property type="evidence" value="ECO:0007669"/>
    <property type="project" value="UniProtKB-KW"/>
</dbReference>
<dbReference type="PROSITE" id="PS50071">
    <property type="entry name" value="HOMEOBOX_2"/>
    <property type="match status" value="1"/>
</dbReference>
<dbReference type="Gene3D" id="1.10.10.60">
    <property type="entry name" value="Homeodomain-like"/>
    <property type="match status" value="1"/>
</dbReference>
<evidence type="ECO:0000313" key="10">
    <source>
        <dbReference type="Proteomes" id="UP000696573"/>
    </source>
</evidence>
<keyword evidence="3 5" id="KW-0539">Nucleus</keyword>
<keyword evidence="4" id="KW-0479">Metal-binding</keyword>
<comment type="subcellular location">
    <subcellularLocation>
        <location evidence="5">Nucleus</location>
    </subcellularLocation>
</comment>
<dbReference type="InterPro" id="IPR008422">
    <property type="entry name" value="KN_HD"/>
</dbReference>
<evidence type="ECO:0000256" key="2">
    <source>
        <dbReference type="ARBA" id="ARBA00023155"/>
    </source>
</evidence>
<keyword evidence="10" id="KW-1185">Reference proteome</keyword>
<proteinExistence type="predicted"/>
<feature type="region of interest" description="Disordered" evidence="6">
    <location>
        <begin position="1"/>
        <end position="43"/>
    </location>
</feature>
<feature type="region of interest" description="Disordered" evidence="6">
    <location>
        <begin position="172"/>
        <end position="200"/>
    </location>
</feature>
<evidence type="ECO:0008006" key="11">
    <source>
        <dbReference type="Google" id="ProtNLM"/>
    </source>
</evidence>
<dbReference type="SMART" id="SM00355">
    <property type="entry name" value="ZnF_C2H2"/>
    <property type="match status" value="3"/>
</dbReference>
<feature type="domain" description="Homeobox" evidence="7">
    <location>
        <begin position="191"/>
        <end position="254"/>
    </location>
</feature>
<dbReference type="GO" id="GO:0006355">
    <property type="term" value="P:regulation of DNA-templated transcription"/>
    <property type="evidence" value="ECO:0007669"/>
    <property type="project" value="InterPro"/>
</dbReference>
<accession>A0A9N9VGW5</accession>
<feature type="compositionally biased region" description="Basic residues" evidence="6">
    <location>
        <begin position="377"/>
        <end position="390"/>
    </location>
</feature>
<feature type="compositionally biased region" description="Low complexity" evidence="6">
    <location>
        <begin position="172"/>
        <end position="181"/>
    </location>
</feature>
<evidence type="ECO:0000256" key="6">
    <source>
        <dbReference type="SAM" id="MobiDB-lite"/>
    </source>
</evidence>
<dbReference type="CDD" id="cd00086">
    <property type="entry name" value="homeodomain"/>
    <property type="match status" value="1"/>
</dbReference>
<keyword evidence="2 5" id="KW-0371">Homeobox</keyword>
<comment type="caution">
    <text evidence="9">The sequence shown here is derived from an EMBL/GenBank/DDBJ whole genome shotgun (WGS) entry which is preliminary data.</text>
</comment>
<feature type="compositionally biased region" description="Basic residues" evidence="6">
    <location>
        <begin position="1"/>
        <end position="12"/>
    </location>
</feature>
<dbReference type="AlphaFoldDB" id="A0A9N9VGW5"/>
<reference evidence="9" key="1">
    <citation type="submission" date="2021-10" db="EMBL/GenBank/DDBJ databases">
        <authorList>
            <person name="Piombo E."/>
        </authorList>
    </citation>
    <scope>NUCLEOTIDE SEQUENCE</scope>
</reference>
<keyword evidence="4" id="KW-0862">Zinc</keyword>
<evidence type="ECO:0000256" key="1">
    <source>
        <dbReference type="ARBA" id="ARBA00023125"/>
    </source>
</evidence>
<dbReference type="PROSITE" id="PS50157">
    <property type="entry name" value="ZINC_FINGER_C2H2_2"/>
    <property type="match status" value="1"/>
</dbReference>
<dbReference type="SUPFAM" id="SSF46689">
    <property type="entry name" value="Homeodomain-like"/>
    <property type="match status" value="1"/>
</dbReference>
<dbReference type="InterPro" id="IPR050224">
    <property type="entry name" value="TALE_homeobox"/>
</dbReference>
<dbReference type="GO" id="GO:0003677">
    <property type="term" value="F:DNA binding"/>
    <property type="evidence" value="ECO:0007669"/>
    <property type="project" value="UniProtKB-UniRule"/>
</dbReference>
<dbReference type="GO" id="GO:0005634">
    <property type="term" value="C:nucleus"/>
    <property type="evidence" value="ECO:0007669"/>
    <property type="project" value="UniProtKB-SubCell"/>
</dbReference>
<evidence type="ECO:0000256" key="5">
    <source>
        <dbReference type="PROSITE-ProRule" id="PRU00108"/>
    </source>
</evidence>
<evidence type="ECO:0000256" key="4">
    <source>
        <dbReference type="PROSITE-ProRule" id="PRU00042"/>
    </source>
</evidence>
<gene>
    <name evidence="9" type="ORF">CRHIZ90672A_00000174</name>
</gene>
<dbReference type="InterPro" id="IPR013087">
    <property type="entry name" value="Znf_C2H2_type"/>
</dbReference>
<keyword evidence="1 5" id="KW-0238">DNA-binding</keyword>
<keyword evidence="4" id="KW-0863">Zinc-finger</keyword>
<dbReference type="InterPro" id="IPR001356">
    <property type="entry name" value="HD"/>
</dbReference>
<name>A0A9N9VGW5_9HYPO</name>